<gene>
    <name evidence="2" type="ORF">AVEN_93479_1</name>
</gene>
<comment type="caution">
    <text evidence="2">The sequence shown here is derived from an EMBL/GenBank/DDBJ whole genome shotgun (WGS) entry which is preliminary data.</text>
</comment>
<proteinExistence type="predicted"/>
<keyword evidence="3" id="KW-1185">Reference proteome</keyword>
<organism evidence="2 3">
    <name type="scientific">Araneus ventricosus</name>
    <name type="common">Orbweaver spider</name>
    <name type="synonym">Epeira ventricosa</name>
    <dbReference type="NCBI Taxonomy" id="182803"/>
    <lineage>
        <taxon>Eukaryota</taxon>
        <taxon>Metazoa</taxon>
        <taxon>Ecdysozoa</taxon>
        <taxon>Arthropoda</taxon>
        <taxon>Chelicerata</taxon>
        <taxon>Arachnida</taxon>
        <taxon>Araneae</taxon>
        <taxon>Araneomorphae</taxon>
        <taxon>Entelegynae</taxon>
        <taxon>Araneoidea</taxon>
        <taxon>Araneidae</taxon>
        <taxon>Araneus</taxon>
    </lineage>
</organism>
<accession>A0A4Y2AP65</accession>
<evidence type="ECO:0000313" key="3">
    <source>
        <dbReference type="Proteomes" id="UP000499080"/>
    </source>
</evidence>
<dbReference type="AlphaFoldDB" id="A0A4Y2AP65"/>
<evidence type="ECO:0000313" key="2">
    <source>
        <dbReference type="EMBL" id="GBL81702.1"/>
    </source>
</evidence>
<reference evidence="2 3" key="1">
    <citation type="journal article" date="2019" name="Sci. Rep.">
        <title>Orb-weaving spider Araneus ventricosus genome elucidates the spidroin gene catalogue.</title>
        <authorList>
            <person name="Kono N."/>
            <person name="Nakamura H."/>
            <person name="Ohtoshi R."/>
            <person name="Moran D.A.P."/>
            <person name="Shinohara A."/>
            <person name="Yoshida Y."/>
            <person name="Fujiwara M."/>
            <person name="Mori M."/>
            <person name="Tomita M."/>
            <person name="Arakawa K."/>
        </authorList>
    </citation>
    <scope>NUCLEOTIDE SEQUENCE [LARGE SCALE GENOMIC DNA]</scope>
</reference>
<sequence>MMLTLNAQSVKLVNLDRSTSRKWCDGTHVIPFFQSIHSDRPFTTTARNANPSTASHSDPAPISTVSHAPEVSPSLHTHVSTPAGIDLWSGIRNGMMDIGSDWICNLPFHTAPILISYLHWRYLLTWSGRERPILGGGRKYRIKFGNYDQKRQPDELEGTVIQRCRWILTMVILS</sequence>
<dbReference type="Proteomes" id="UP000499080">
    <property type="component" value="Unassembled WGS sequence"/>
</dbReference>
<feature type="compositionally biased region" description="Polar residues" evidence="1">
    <location>
        <begin position="43"/>
        <end position="56"/>
    </location>
</feature>
<protein>
    <submittedName>
        <fullName evidence="2">Uncharacterized protein</fullName>
    </submittedName>
</protein>
<dbReference type="EMBL" id="BGPR01000026">
    <property type="protein sequence ID" value="GBL81702.1"/>
    <property type="molecule type" value="Genomic_DNA"/>
</dbReference>
<feature type="region of interest" description="Disordered" evidence="1">
    <location>
        <begin position="43"/>
        <end position="67"/>
    </location>
</feature>
<evidence type="ECO:0000256" key="1">
    <source>
        <dbReference type="SAM" id="MobiDB-lite"/>
    </source>
</evidence>
<name>A0A4Y2AP65_ARAVE</name>